<evidence type="ECO:0000256" key="4">
    <source>
        <dbReference type="ARBA" id="ARBA00023163"/>
    </source>
</evidence>
<feature type="compositionally biased region" description="Low complexity" evidence="6">
    <location>
        <begin position="72"/>
        <end position="85"/>
    </location>
</feature>
<reference evidence="8 9" key="1">
    <citation type="submission" date="2024-02" db="EMBL/GenBank/DDBJ databases">
        <title>De novo assembly and annotation of 12 fungi associated with fruit tree decline syndrome in Ontario, Canada.</title>
        <authorList>
            <person name="Sulman M."/>
            <person name="Ellouze W."/>
            <person name="Ilyukhin E."/>
        </authorList>
    </citation>
    <scope>NUCLEOTIDE SEQUENCE [LARGE SCALE GENOMIC DNA]</scope>
    <source>
        <strain evidence="8 9">M42-189</strain>
    </source>
</reference>
<dbReference type="EMBL" id="JAKJXO020000002">
    <property type="protein sequence ID" value="KAL1610854.1"/>
    <property type="molecule type" value="Genomic_DNA"/>
</dbReference>
<dbReference type="InterPro" id="IPR051027">
    <property type="entry name" value="bZIP_transcription_factors"/>
</dbReference>
<dbReference type="InterPro" id="IPR004827">
    <property type="entry name" value="bZIP"/>
</dbReference>
<evidence type="ECO:0000256" key="1">
    <source>
        <dbReference type="ARBA" id="ARBA00004123"/>
    </source>
</evidence>
<dbReference type="CDD" id="cd14687">
    <property type="entry name" value="bZIP_ATF2"/>
    <property type="match status" value="1"/>
</dbReference>
<feature type="region of interest" description="Disordered" evidence="6">
    <location>
        <begin position="227"/>
        <end position="263"/>
    </location>
</feature>
<dbReference type="SUPFAM" id="SSF57959">
    <property type="entry name" value="Leucine zipper domain"/>
    <property type="match status" value="1"/>
</dbReference>
<dbReference type="Gene3D" id="1.20.5.170">
    <property type="match status" value="1"/>
</dbReference>
<keyword evidence="5" id="KW-0539">Nucleus</keyword>
<keyword evidence="4" id="KW-0804">Transcription</keyword>
<name>A0ABR3S2D0_9PLEO</name>
<dbReference type="PRINTS" id="PR00043">
    <property type="entry name" value="LEUZIPPRJUN"/>
</dbReference>
<keyword evidence="2" id="KW-0805">Transcription regulation</keyword>
<proteinExistence type="predicted"/>
<dbReference type="SMART" id="SM00338">
    <property type="entry name" value="BRLZ"/>
    <property type="match status" value="1"/>
</dbReference>
<comment type="subcellular location">
    <subcellularLocation>
        <location evidence="1">Nucleus</location>
    </subcellularLocation>
</comment>
<dbReference type="InterPro" id="IPR046347">
    <property type="entry name" value="bZIP_sf"/>
</dbReference>
<dbReference type="InterPro" id="IPR002112">
    <property type="entry name" value="Leuzip_Jun"/>
</dbReference>
<dbReference type="Pfam" id="PF00170">
    <property type="entry name" value="bZIP_1"/>
    <property type="match status" value="1"/>
</dbReference>
<feature type="compositionally biased region" description="Polar residues" evidence="6">
    <location>
        <begin position="235"/>
        <end position="247"/>
    </location>
</feature>
<evidence type="ECO:0000313" key="9">
    <source>
        <dbReference type="Proteomes" id="UP001521785"/>
    </source>
</evidence>
<keyword evidence="3" id="KW-0238">DNA-binding</keyword>
<comment type="caution">
    <text evidence="8">The sequence shown here is derived from an EMBL/GenBank/DDBJ whole genome shotgun (WGS) entry which is preliminary data.</text>
</comment>
<evidence type="ECO:0000256" key="3">
    <source>
        <dbReference type="ARBA" id="ARBA00023125"/>
    </source>
</evidence>
<evidence type="ECO:0000259" key="7">
    <source>
        <dbReference type="PROSITE" id="PS50217"/>
    </source>
</evidence>
<gene>
    <name evidence="8" type="ORF">SLS60_002525</name>
</gene>
<feature type="region of interest" description="Disordered" evidence="6">
    <location>
        <begin position="1"/>
        <end position="45"/>
    </location>
</feature>
<sequence>MSLQQAYGTFPTVPGPKPLEENGQFSRGERDSPSGNFRNFVQRPGLPVKDFKVETALFEQQFEGSQERRTPSLSHSVSQKSSASSNDLHASDKASCSPVEEGNSALQPITNPGTRKRGRGRPRLFPPATGADHPIAASTARQTYLERNRKSAEKCRQKKKDCIATVVAEASSVSSRNKVLKEEVAVLREQVLDLKNELLRHAGCQSRTIDKYIAQSADNQFTLRKAVGSEKDSSQTEGSIVSTSRTGSFAVPSMADSSPSQQTSISSVALDEYVSLWMLDNSDTFTEQ</sequence>
<feature type="domain" description="BZIP" evidence="7">
    <location>
        <begin position="138"/>
        <end position="201"/>
    </location>
</feature>
<accession>A0ABR3S2D0</accession>
<feature type="region of interest" description="Disordered" evidence="6">
    <location>
        <begin position="61"/>
        <end position="133"/>
    </location>
</feature>
<dbReference type="PANTHER" id="PTHR19304">
    <property type="entry name" value="CYCLIC-AMP RESPONSE ELEMENT BINDING PROTEIN"/>
    <property type="match status" value="1"/>
</dbReference>
<evidence type="ECO:0000256" key="5">
    <source>
        <dbReference type="ARBA" id="ARBA00023242"/>
    </source>
</evidence>
<dbReference type="Proteomes" id="UP001521785">
    <property type="component" value="Unassembled WGS sequence"/>
</dbReference>
<evidence type="ECO:0000256" key="2">
    <source>
        <dbReference type="ARBA" id="ARBA00023015"/>
    </source>
</evidence>
<evidence type="ECO:0000256" key="6">
    <source>
        <dbReference type="SAM" id="MobiDB-lite"/>
    </source>
</evidence>
<evidence type="ECO:0000313" key="8">
    <source>
        <dbReference type="EMBL" id="KAL1610854.1"/>
    </source>
</evidence>
<protein>
    <recommendedName>
        <fullName evidence="7">BZIP domain-containing protein</fullName>
    </recommendedName>
</protein>
<keyword evidence="9" id="KW-1185">Reference proteome</keyword>
<organism evidence="8 9">
    <name type="scientific">Paraconiothyrium brasiliense</name>
    <dbReference type="NCBI Taxonomy" id="300254"/>
    <lineage>
        <taxon>Eukaryota</taxon>
        <taxon>Fungi</taxon>
        <taxon>Dikarya</taxon>
        <taxon>Ascomycota</taxon>
        <taxon>Pezizomycotina</taxon>
        <taxon>Dothideomycetes</taxon>
        <taxon>Pleosporomycetidae</taxon>
        <taxon>Pleosporales</taxon>
        <taxon>Massarineae</taxon>
        <taxon>Didymosphaeriaceae</taxon>
        <taxon>Paraconiothyrium</taxon>
    </lineage>
</organism>
<dbReference type="PROSITE" id="PS50217">
    <property type="entry name" value="BZIP"/>
    <property type="match status" value="1"/>
</dbReference>